<protein>
    <submittedName>
        <fullName evidence="8">NCS2 family nucleobase cation symporter-2</fullName>
    </submittedName>
</protein>
<feature type="transmembrane region" description="Helical" evidence="7">
    <location>
        <begin position="204"/>
        <end position="221"/>
    </location>
</feature>
<feature type="transmembrane region" description="Helical" evidence="7">
    <location>
        <begin position="329"/>
        <end position="351"/>
    </location>
</feature>
<evidence type="ECO:0000313" key="8">
    <source>
        <dbReference type="EMBL" id="KRL90011.1"/>
    </source>
</evidence>
<dbReference type="NCBIfam" id="NF037981">
    <property type="entry name" value="NCS2_1"/>
    <property type="match status" value="1"/>
</dbReference>
<dbReference type="GO" id="GO:0042907">
    <property type="term" value="F:xanthine transmembrane transporter activity"/>
    <property type="evidence" value="ECO:0007669"/>
    <property type="project" value="TreeGrafter"/>
</dbReference>
<evidence type="ECO:0000256" key="2">
    <source>
        <dbReference type="ARBA" id="ARBA00008821"/>
    </source>
</evidence>
<evidence type="ECO:0000256" key="5">
    <source>
        <dbReference type="ARBA" id="ARBA00022989"/>
    </source>
</evidence>
<evidence type="ECO:0000256" key="7">
    <source>
        <dbReference type="SAM" id="Phobius"/>
    </source>
</evidence>
<dbReference type="Pfam" id="PF00860">
    <property type="entry name" value="Xan_ur_permease"/>
    <property type="match status" value="1"/>
</dbReference>
<comment type="subcellular location">
    <subcellularLocation>
        <location evidence="1">Membrane</location>
        <topology evidence="1">Multi-pass membrane protein</topology>
    </subcellularLocation>
</comment>
<feature type="transmembrane region" description="Helical" evidence="7">
    <location>
        <begin position="110"/>
        <end position="130"/>
    </location>
</feature>
<dbReference type="InterPro" id="IPR006043">
    <property type="entry name" value="NCS2"/>
</dbReference>
<feature type="transmembrane region" description="Helical" evidence="7">
    <location>
        <begin position="137"/>
        <end position="158"/>
    </location>
</feature>
<dbReference type="RefSeq" id="WP_019205245.1">
    <property type="nucleotide sequence ID" value="NZ_AZFK01000038.1"/>
</dbReference>
<dbReference type="AlphaFoldDB" id="A0A0R1UKQ7"/>
<keyword evidence="5 7" id="KW-1133">Transmembrane helix</keyword>
<proteinExistence type="inferred from homology"/>
<organism evidence="8 9">
    <name type="scientific">Limosilactobacillus ingluviei DSM 15946</name>
    <dbReference type="NCBI Taxonomy" id="1423760"/>
    <lineage>
        <taxon>Bacteria</taxon>
        <taxon>Bacillati</taxon>
        <taxon>Bacillota</taxon>
        <taxon>Bacilli</taxon>
        <taxon>Lactobacillales</taxon>
        <taxon>Lactobacillaceae</taxon>
        <taxon>Limosilactobacillus</taxon>
    </lineage>
</organism>
<dbReference type="GO" id="GO:0005886">
    <property type="term" value="C:plasma membrane"/>
    <property type="evidence" value="ECO:0007669"/>
    <property type="project" value="TreeGrafter"/>
</dbReference>
<feature type="transmembrane region" description="Helical" evidence="7">
    <location>
        <begin position="241"/>
        <end position="263"/>
    </location>
</feature>
<sequence>MDTKVESNLMIGPDDKVPAGEATLLGLQHVLAMDVYVPPIILAGMLSMGALDSQGLLQGTFLAAGIGTILQTVLFMKMPMSQGPSFVPLGAAAGIALAGGGLAGHGMGTLIGALVVGSLAMVLLGLTGVFQKIINKLVPAVVGGTIITCVGLSLIPSALNDNIFLAQGNIYQNIELASATALTLLVCVGISIRFPRVQKIFRTGSIVIALLVGTLLSALMGRFDWQSVAKAAWFGFPQRTILHWGIHFDLTAILTFLIIYAIITTETTGTWFAMGAVTNQKITNQQWNRGIIGEGLSCLVAALSGATPVTGYSTNAGVISITGVASKRVFVAAGAWFIVLGFFSKLSAFLAAVPAPVIGGVFAIITVTIMLNGLNVIRGIQTQASDLYIIGLPIILTLAIVLLPKTVTNHAPQLVQYLLGSPVAIAAVCAIVLNLLMPRDHKLTHL</sequence>
<feature type="transmembrane region" description="Helical" evidence="7">
    <location>
        <begin position="357"/>
        <end position="375"/>
    </location>
</feature>
<gene>
    <name evidence="8" type="ORF">FC43_GL001459</name>
</gene>
<keyword evidence="3" id="KW-0813">Transport</keyword>
<dbReference type="PANTHER" id="PTHR42810">
    <property type="entry name" value="PURINE PERMEASE C1399.01C-RELATED"/>
    <property type="match status" value="1"/>
</dbReference>
<comment type="similarity">
    <text evidence="2">Belongs to the nucleobase:cation symporter-2 (NCS2) (TC 2.A.40) family.</text>
</comment>
<dbReference type="PANTHER" id="PTHR42810:SF2">
    <property type="entry name" value="PURINE PERMEASE C1399.01C-RELATED"/>
    <property type="match status" value="1"/>
</dbReference>
<feature type="transmembrane region" description="Helical" evidence="7">
    <location>
        <begin position="170"/>
        <end position="192"/>
    </location>
</feature>
<keyword evidence="6 7" id="KW-0472">Membrane</keyword>
<feature type="transmembrane region" description="Helical" evidence="7">
    <location>
        <begin position="387"/>
        <end position="403"/>
    </location>
</feature>
<feature type="transmembrane region" description="Helical" evidence="7">
    <location>
        <begin position="55"/>
        <end position="74"/>
    </location>
</feature>
<dbReference type="Proteomes" id="UP000050816">
    <property type="component" value="Unassembled WGS sequence"/>
</dbReference>
<dbReference type="PATRIC" id="fig|1423760.3.peg.1530"/>
<feature type="transmembrane region" description="Helical" evidence="7">
    <location>
        <begin position="415"/>
        <end position="436"/>
    </location>
</feature>
<keyword evidence="4 7" id="KW-0812">Transmembrane</keyword>
<reference evidence="8 9" key="1">
    <citation type="journal article" date="2015" name="Genome Announc.">
        <title>Expanding the biotechnology potential of lactobacilli through comparative genomics of 213 strains and associated genera.</title>
        <authorList>
            <person name="Sun Z."/>
            <person name="Harris H.M."/>
            <person name="McCann A."/>
            <person name="Guo C."/>
            <person name="Argimon S."/>
            <person name="Zhang W."/>
            <person name="Yang X."/>
            <person name="Jeffery I.B."/>
            <person name="Cooney J.C."/>
            <person name="Kagawa T.F."/>
            <person name="Liu W."/>
            <person name="Song Y."/>
            <person name="Salvetti E."/>
            <person name="Wrobel A."/>
            <person name="Rasinkangas P."/>
            <person name="Parkhill J."/>
            <person name="Rea M.C."/>
            <person name="O'Sullivan O."/>
            <person name="Ritari J."/>
            <person name="Douillard F.P."/>
            <person name="Paul Ross R."/>
            <person name="Yang R."/>
            <person name="Briner A.E."/>
            <person name="Felis G.E."/>
            <person name="de Vos W.M."/>
            <person name="Barrangou R."/>
            <person name="Klaenhammer T.R."/>
            <person name="Caufield P.W."/>
            <person name="Cui Y."/>
            <person name="Zhang H."/>
            <person name="O'Toole P.W."/>
        </authorList>
    </citation>
    <scope>NUCLEOTIDE SEQUENCE [LARGE SCALE GENOMIC DNA]</scope>
    <source>
        <strain evidence="8 9">DSM 15946</strain>
    </source>
</reference>
<dbReference type="EMBL" id="AZFK01000038">
    <property type="protein sequence ID" value="KRL90011.1"/>
    <property type="molecule type" value="Genomic_DNA"/>
</dbReference>
<dbReference type="GeneID" id="82933037"/>
<comment type="caution">
    <text evidence="8">The sequence shown here is derived from an EMBL/GenBank/DDBJ whole genome shotgun (WGS) entry which is preliminary data.</text>
</comment>
<evidence type="ECO:0000256" key="4">
    <source>
        <dbReference type="ARBA" id="ARBA00022692"/>
    </source>
</evidence>
<evidence type="ECO:0000256" key="3">
    <source>
        <dbReference type="ARBA" id="ARBA00022448"/>
    </source>
</evidence>
<evidence type="ECO:0000256" key="1">
    <source>
        <dbReference type="ARBA" id="ARBA00004141"/>
    </source>
</evidence>
<evidence type="ECO:0000313" key="9">
    <source>
        <dbReference type="Proteomes" id="UP000050816"/>
    </source>
</evidence>
<feature type="transmembrane region" description="Helical" evidence="7">
    <location>
        <begin position="86"/>
        <end position="104"/>
    </location>
</feature>
<name>A0A0R1UKQ7_9LACO</name>
<evidence type="ECO:0000256" key="6">
    <source>
        <dbReference type="ARBA" id="ARBA00023136"/>
    </source>
</evidence>
<accession>A0A0R1UKQ7</accession>